<comment type="caution">
    <text evidence="1">The sequence shown here is derived from an EMBL/GenBank/DDBJ whole genome shotgun (WGS) entry which is preliminary data.</text>
</comment>
<dbReference type="AlphaFoldDB" id="A0A1Y2K7Y9"/>
<evidence type="ECO:0000313" key="2">
    <source>
        <dbReference type="Proteomes" id="UP000194003"/>
    </source>
</evidence>
<name>A0A1Y2K7Y9_9PROT</name>
<gene>
    <name evidence="1" type="ORF">MAIT1_00265</name>
</gene>
<dbReference type="Proteomes" id="UP000194003">
    <property type="component" value="Unassembled WGS sequence"/>
</dbReference>
<proteinExistence type="predicted"/>
<reference evidence="1 2" key="1">
    <citation type="journal article" date="2016" name="BMC Genomics">
        <title>Combined genomic and structural analyses of a cultured magnetotactic bacterium reveals its niche adaptation to a dynamic environment.</title>
        <authorList>
            <person name="Araujo A.C."/>
            <person name="Morillo V."/>
            <person name="Cypriano J."/>
            <person name="Teixeira L.C."/>
            <person name="Leao P."/>
            <person name="Lyra S."/>
            <person name="Almeida L.G."/>
            <person name="Bazylinski D.A."/>
            <person name="Vasconcellos A.T."/>
            <person name="Abreu F."/>
            <person name="Lins U."/>
        </authorList>
    </citation>
    <scope>NUCLEOTIDE SEQUENCE [LARGE SCALE GENOMIC DNA]</scope>
    <source>
        <strain evidence="1 2">IT-1</strain>
    </source>
</reference>
<dbReference type="STRING" id="1434232.MAIT1_00265"/>
<accession>A0A1Y2K7Y9</accession>
<dbReference type="EMBL" id="LVJN01000015">
    <property type="protein sequence ID" value="OSM06860.1"/>
    <property type="molecule type" value="Genomic_DNA"/>
</dbReference>
<evidence type="ECO:0000313" key="1">
    <source>
        <dbReference type="EMBL" id="OSM06860.1"/>
    </source>
</evidence>
<keyword evidence="2" id="KW-1185">Reference proteome</keyword>
<sequence>MVAGALEQIQRGVDADAGGGCGQAREETPVAATGVQQHAWGALLQAGLQRVDFGFVVVDAKGVAVAFHLLVIQRGLFGAVPVALELVLHMVAIDPGDEHGDLLDHWIARAAACACEAVLLLADGHIAAAGGAGQKAQ</sequence>
<organism evidence="1 2">
    <name type="scientific">Magnetofaba australis IT-1</name>
    <dbReference type="NCBI Taxonomy" id="1434232"/>
    <lineage>
        <taxon>Bacteria</taxon>
        <taxon>Pseudomonadati</taxon>
        <taxon>Pseudomonadota</taxon>
        <taxon>Magnetococcia</taxon>
        <taxon>Magnetococcales</taxon>
        <taxon>Magnetococcaceae</taxon>
        <taxon>Magnetofaba</taxon>
    </lineage>
</organism>
<protein>
    <submittedName>
        <fullName evidence="1">Uncharacterized protein</fullName>
    </submittedName>
</protein>